<sequence precursor="true">MKRHILAVLVLWGSLVGVAVGGGKTALIELNDGSTVRGEIVSLVDGVYTVQSSGLGTLTIDQSKVRGVRIGSAVEAGSAAAVPPKPAKAGQISIGEQVDVLRQTMAGNEELMSMVGSLAEDPDFQAVLRDPEIMTAVNSGDLNTLLANPRFMELLNKATVRDITNRAAK</sequence>
<organism evidence="1 2">
    <name type="scientific">Syntrophobacter fumaroxidans (strain DSM 10017 / MPOB)</name>
    <dbReference type="NCBI Taxonomy" id="335543"/>
    <lineage>
        <taxon>Bacteria</taxon>
        <taxon>Pseudomonadati</taxon>
        <taxon>Thermodesulfobacteriota</taxon>
        <taxon>Syntrophobacteria</taxon>
        <taxon>Syntrophobacterales</taxon>
        <taxon>Syntrophobacteraceae</taxon>
        <taxon>Syntrophobacter</taxon>
    </lineage>
</organism>
<dbReference type="RefSeq" id="WP_011699128.1">
    <property type="nucleotide sequence ID" value="NC_008554.1"/>
</dbReference>
<evidence type="ECO:0008006" key="3">
    <source>
        <dbReference type="Google" id="ProtNLM"/>
    </source>
</evidence>
<dbReference type="HOGENOM" id="CLU_126455_0_0_7"/>
<dbReference type="eggNOG" id="ENOG50331J0">
    <property type="taxonomic scope" value="Bacteria"/>
</dbReference>
<proteinExistence type="predicted"/>
<dbReference type="OrthoDB" id="5524491at2"/>
<evidence type="ECO:0000313" key="2">
    <source>
        <dbReference type="Proteomes" id="UP000001784"/>
    </source>
</evidence>
<accession>A0LKK7</accession>
<protein>
    <recommendedName>
        <fullName evidence="3">STI1 domain-containing protein</fullName>
    </recommendedName>
</protein>
<reference evidence="1 2" key="1">
    <citation type="submission" date="2006-10" db="EMBL/GenBank/DDBJ databases">
        <title>Complete sequence of Syntrophobacter fumaroxidans MPOB.</title>
        <authorList>
            <consortium name="US DOE Joint Genome Institute"/>
            <person name="Copeland A."/>
            <person name="Lucas S."/>
            <person name="Lapidus A."/>
            <person name="Barry K."/>
            <person name="Detter J.C."/>
            <person name="Glavina del Rio T."/>
            <person name="Hammon N."/>
            <person name="Israni S."/>
            <person name="Pitluck S."/>
            <person name="Goltsman E.G."/>
            <person name="Martinez M."/>
            <person name="Schmutz J."/>
            <person name="Larimer F."/>
            <person name="Land M."/>
            <person name="Hauser L."/>
            <person name="Kyrpides N."/>
            <person name="Kim E."/>
            <person name="Boone D.R."/>
            <person name="Brockman F."/>
            <person name="Culley D."/>
            <person name="Ferry J."/>
            <person name="Gunsalus R."/>
            <person name="McInerney M.J."/>
            <person name="Morrison M."/>
            <person name="Plugge C."/>
            <person name="Rohlin L."/>
            <person name="Scholten J."/>
            <person name="Sieber J."/>
            <person name="Stams A.J.M."/>
            <person name="Worm P."/>
            <person name="Henstra A.M."/>
            <person name="Richardson P."/>
        </authorList>
    </citation>
    <scope>NUCLEOTIDE SEQUENCE [LARGE SCALE GENOMIC DNA]</scope>
    <source>
        <strain evidence="2">DSM 10017 / MPOB</strain>
    </source>
</reference>
<dbReference type="AlphaFoldDB" id="A0LKK7"/>
<evidence type="ECO:0000313" key="1">
    <source>
        <dbReference type="EMBL" id="ABK17959.1"/>
    </source>
</evidence>
<keyword evidence="2" id="KW-1185">Reference proteome</keyword>
<dbReference type="InParanoid" id="A0LKK7"/>
<gene>
    <name evidence="1" type="ordered locus">Sfum_2277</name>
</gene>
<dbReference type="KEGG" id="sfu:Sfum_2277"/>
<name>A0LKK7_SYNFM</name>
<dbReference type="EMBL" id="CP000478">
    <property type="protein sequence ID" value="ABK17959.1"/>
    <property type="molecule type" value="Genomic_DNA"/>
</dbReference>
<dbReference type="Proteomes" id="UP000001784">
    <property type="component" value="Chromosome"/>
</dbReference>